<dbReference type="Proteomes" id="UP000308230">
    <property type="component" value="Unassembled WGS sequence"/>
</dbReference>
<dbReference type="AlphaFoldDB" id="A0A5R9F2B6"/>
<gene>
    <name evidence="1" type="ORF">FCL54_08015</name>
</gene>
<evidence type="ECO:0000313" key="2">
    <source>
        <dbReference type="Proteomes" id="UP000308230"/>
    </source>
</evidence>
<dbReference type="EMBL" id="SWLG01000005">
    <property type="protein sequence ID" value="TLS37757.1"/>
    <property type="molecule type" value="Genomic_DNA"/>
</dbReference>
<dbReference type="RefSeq" id="WP_138125145.1">
    <property type="nucleotide sequence ID" value="NZ_SWLG01000005.1"/>
</dbReference>
<proteinExistence type="predicted"/>
<evidence type="ECO:0000313" key="1">
    <source>
        <dbReference type="EMBL" id="TLS37757.1"/>
    </source>
</evidence>
<name>A0A5R9F2B6_9BACL</name>
<reference evidence="1 2" key="1">
    <citation type="submission" date="2019-04" db="EMBL/GenBank/DDBJ databases">
        <title>Bacillus caeni sp. nov., a bacterium isolated from mangrove sediment.</title>
        <authorList>
            <person name="Huang H."/>
            <person name="Mo K."/>
            <person name="Hu Y."/>
        </authorList>
    </citation>
    <scope>NUCLEOTIDE SEQUENCE [LARGE SCALE GENOMIC DNA]</scope>
    <source>
        <strain evidence="1 2">HB172195</strain>
    </source>
</reference>
<keyword evidence="2" id="KW-1185">Reference proteome</keyword>
<comment type="caution">
    <text evidence="1">The sequence shown here is derived from an EMBL/GenBank/DDBJ whole genome shotgun (WGS) entry which is preliminary data.</text>
</comment>
<accession>A0A5R9F2B6</accession>
<protein>
    <submittedName>
        <fullName evidence="1">Uncharacterized protein</fullName>
    </submittedName>
</protein>
<organism evidence="1 2">
    <name type="scientific">Exobacillus caeni</name>
    <dbReference type="NCBI Taxonomy" id="2574798"/>
    <lineage>
        <taxon>Bacteria</taxon>
        <taxon>Bacillati</taxon>
        <taxon>Bacillota</taxon>
        <taxon>Bacilli</taxon>
        <taxon>Bacillales</taxon>
        <taxon>Guptibacillaceae</taxon>
        <taxon>Exobacillus</taxon>
    </lineage>
</organism>
<sequence length="95" mass="11364">MAALLDDVNVMQEEEIGWMMEMDRKNINRLAINILKEHRERIRDVLPIIKKTTSRKRAEKKFRLVDYIIGRMIFFDESFDVARDKALIENELGRI</sequence>